<sequence length="1331" mass="139484">MRAKRVVSWLTASALVTGVFAVTGQSSAAAEPHPADLAHGRSVISSDGGSSTAAVTDGDAETYWESSTARQRWLRVDLGRTARLGELVLKVPSGWDSRSQVLAVRTGAETGAMQTAVAAAPRVFDPAKDNTVRLQLAGVTARFVQLDFTNNGGRDTAQLAELQVFPARVSTRDLVRAVSTSSSLGQYPASNATDGNPATYWESTNNAFPQWIQVDLGAVVAVNRVVLALPPGWEARTQTMALRRSENGSAFSDLVASTGYRFDPSTQNRVTIDFAQTSTRYLRVHITANTAWPAGQVGEVTVLGPATGDTEAPSAPTNLALTQPASGQIRLTWQASSDNVGVSGYNVYANGSLRTSVGAGVLTFTDTQPASATVTYHVRARDAAGNESANSNAVVRTGTTQGTNLALGKPITASGHVHTFVATNANDDSLTTYWEGNGGAYPNTLTVSLGSNATITSVVVKLNPDPVWGPRRQTFEVLGRDQDASSFTTLAPSAGYDFNPASGNAVTVPVTATAAELRLRFTANTGAPAGQVAELQVIGEPAPNPDLTVTGLSWTPTAPSESDTVTLSATVRNAGERPAPAAPVTFQLGADEVGTARVGALAAGASATVTANIGARDAGSYPVRAVVDVDDEVVEKDETNNAFTSSSSLVVTAVPTSDLVASSVSWTPTSPREGTAVTFSVAIRNQGTVASAGGSHGITLTLVNATTGATVRTLTGAFTGTIAAGAATGPVNLGTWTAANGRYTVRVALAADANELPAKQPNNTSTHSLFVGRGANMPYDMYEAEDGRTGGGAAVVGPNRTVGDLAGEASGRRAVTLNGNGSYVEWTTRAPTNTLVTRFSIPDAPGGGGISSTLNIYVNGSFHKAVSLTSKYAWLYGNEASPGNSPSAGGPRHIYDEANVMLDSSVPAGSTIRLQKDPANNTTYAIDFVSLEQVSPTANPDPARYTTPTGTGHQDVQNALDRVRMDTTGNLVGVYLPPGDYQTTSKFQVYGKPVRVVGAGPWYTRFHAPSTQENSDVGFRAEGSANGSLFSGFAYFGNYTIRNDGPGKVFDFGTHANSTIENIWVEHFVCLFWGMNTDNMTIRNNRIRNIFADAVNMTNGSSGNLVSNNESRASGDDSFALFNAQDGGGGEVTGNTYENLTSILTWRAAGIAAYGGYNNVFRNIYVADTLVYSGVTISSLDFGIPMNGFGASPPTRFENMSIVRAGGHFWGAQTFPGIWVFSASKVFQGIRVSDVDIVDPTYSGIMFQTNYDNGQPQFPVADTVFTNVSISGARRSGDQFDAKSGFGIWVNEMPEAGQGPARGSATFTNLTLTNNAVDIRNTTTTFTIVRN</sequence>
<feature type="compositionally biased region" description="Polar residues" evidence="3">
    <location>
        <begin position="43"/>
        <end position="54"/>
    </location>
</feature>
<keyword evidence="4" id="KW-0732">Signal</keyword>
<evidence type="ECO:0000256" key="2">
    <source>
        <dbReference type="ARBA" id="ARBA00023326"/>
    </source>
</evidence>
<dbReference type="Gene3D" id="2.60.120.260">
    <property type="entry name" value="Galactose-binding domain-like"/>
    <property type="match status" value="3"/>
</dbReference>
<dbReference type="PANTHER" id="PTHR45713:SF6">
    <property type="entry name" value="F5_8 TYPE C DOMAIN-CONTAINING PROTEIN"/>
    <property type="match status" value="1"/>
</dbReference>
<dbReference type="Gene3D" id="2.160.20.10">
    <property type="entry name" value="Single-stranded right-handed beta-helix, Pectin lyase-like"/>
    <property type="match status" value="1"/>
</dbReference>
<evidence type="ECO:0000313" key="7">
    <source>
        <dbReference type="Proteomes" id="UP000185596"/>
    </source>
</evidence>
<dbReference type="InterPro" id="IPR051941">
    <property type="entry name" value="BG_Antigen-Binding_Lectin"/>
</dbReference>
<feature type="chain" id="PRO_5038404921" evidence="4">
    <location>
        <begin position="29"/>
        <end position="1331"/>
    </location>
</feature>
<dbReference type="SMART" id="SM00231">
    <property type="entry name" value="FA58C"/>
    <property type="match status" value="1"/>
</dbReference>
<dbReference type="SUPFAM" id="SSF49265">
    <property type="entry name" value="Fibronectin type III"/>
    <property type="match status" value="1"/>
</dbReference>
<dbReference type="PROSITE" id="PS50022">
    <property type="entry name" value="FA58C_3"/>
    <property type="match status" value="3"/>
</dbReference>
<dbReference type="InterPro" id="IPR033801">
    <property type="entry name" value="CBM6-CBM35-CBM36-like_1"/>
</dbReference>
<keyword evidence="7" id="KW-1185">Reference proteome</keyword>
<evidence type="ECO:0000256" key="3">
    <source>
        <dbReference type="SAM" id="MobiDB-lite"/>
    </source>
</evidence>
<reference evidence="6 7" key="1">
    <citation type="submission" date="2016-12" db="EMBL/GenBank/DDBJ databases">
        <title>The draft genome sequence of Actinophytocola sp. 11-183.</title>
        <authorList>
            <person name="Wang W."/>
            <person name="Yuan L."/>
        </authorList>
    </citation>
    <scope>NUCLEOTIDE SEQUENCE [LARGE SCALE GENOMIC DNA]</scope>
    <source>
        <strain evidence="6 7">11-183</strain>
    </source>
</reference>
<protein>
    <submittedName>
        <fullName evidence="6">Glycosyl hydrolase</fullName>
    </submittedName>
</protein>
<keyword evidence="1" id="KW-0326">Glycosidase</keyword>
<dbReference type="SUPFAM" id="SSF49785">
    <property type="entry name" value="Galactose-binding domain-like"/>
    <property type="match status" value="3"/>
</dbReference>
<keyword evidence="6" id="KW-0378">Hydrolase</keyword>
<organism evidence="6 7">
    <name type="scientific">Actinophytocola xanthii</name>
    <dbReference type="NCBI Taxonomy" id="1912961"/>
    <lineage>
        <taxon>Bacteria</taxon>
        <taxon>Bacillati</taxon>
        <taxon>Actinomycetota</taxon>
        <taxon>Actinomycetes</taxon>
        <taxon>Pseudonocardiales</taxon>
        <taxon>Pseudonocardiaceae</taxon>
    </lineage>
</organism>
<dbReference type="InterPro" id="IPR006626">
    <property type="entry name" value="PbH1"/>
</dbReference>
<dbReference type="Proteomes" id="UP000185596">
    <property type="component" value="Unassembled WGS sequence"/>
</dbReference>
<dbReference type="Pfam" id="PF00754">
    <property type="entry name" value="F5_F8_type_C"/>
    <property type="match status" value="1"/>
</dbReference>
<dbReference type="PANTHER" id="PTHR45713">
    <property type="entry name" value="FTP DOMAIN-CONTAINING PROTEIN"/>
    <property type="match status" value="1"/>
</dbReference>
<keyword evidence="2" id="KW-0624">Polysaccharide degradation</keyword>
<dbReference type="RefSeq" id="WP_075125052.1">
    <property type="nucleotide sequence ID" value="NZ_MSIE01000012.1"/>
</dbReference>
<dbReference type="InterPro" id="IPR008979">
    <property type="entry name" value="Galactose-bd-like_sf"/>
</dbReference>
<dbReference type="InterPro" id="IPR011635">
    <property type="entry name" value="CARDB"/>
</dbReference>
<feature type="domain" description="F5/8 type C" evidence="5">
    <location>
        <begin position="17"/>
        <end position="146"/>
    </location>
</feature>
<dbReference type="Pfam" id="PF22816">
    <property type="entry name" value="CatAgl_D2"/>
    <property type="match status" value="1"/>
</dbReference>
<dbReference type="GO" id="GO:0000272">
    <property type="term" value="P:polysaccharide catabolic process"/>
    <property type="evidence" value="ECO:0007669"/>
    <property type="project" value="UniProtKB-KW"/>
</dbReference>
<accession>A0A1Q8CUH6</accession>
<dbReference type="InterPro" id="IPR000421">
    <property type="entry name" value="FA58C"/>
</dbReference>
<dbReference type="InterPro" id="IPR036116">
    <property type="entry name" value="FN3_sf"/>
</dbReference>
<dbReference type="OrthoDB" id="5476529at2"/>
<name>A0A1Q8CUH6_9PSEU</name>
<evidence type="ECO:0000259" key="5">
    <source>
        <dbReference type="PROSITE" id="PS50022"/>
    </source>
</evidence>
<dbReference type="STRING" id="1912961.BU204_08570"/>
<evidence type="ECO:0000313" key="6">
    <source>
        <dbReference type="EMBL" id="OLF18017.1"/>
    </source>
</evidence>
<dbReference type="InterPro" id="IPR012334">
    <property type="entry name" value="Pectin_lyas_fold"/>
</dbReference>
<feature type="domain" description="F5/8 type C" evidence="5">
    <location>
        <begin position="392"/>
        <end position="540"/>
    </location>
</feature>
<dbReference type="SMART" id="SM00060">
    <property type="entry name" value="FN3"/>
    <property type="match status" value="1"/>
</dbReference>
<dbReference type="SUPFAM" id="SSF51126">
    <property type="entry name" value="Pectin lyase-like"/>
    <property type="match status" value="1"/>
</dbReference>
<comment type="caution">
    <text evidence="6">The sequence shown here is derived from an EMBL/GenBank/DDBJ whole genome shotgun (WGS) entry which is preliminary data.</text>
</comment>
<evidence type="ECO:0000256" key="4">
    <source>
        <dbReference type="SAM" id="SignalP"/>
    </source>
</evidence>
<dbReference type="CDD" id="cd14490">
    <property type="entry name" value="CBM6-CBM35-CBM36_like_1"/>
    <property type="match status" value="1"/>
</dbReference>
<gene>
    <name evidence="6" type="ORF">BU204_08570</name>
</gene>
<dbReference type="InterPro" id="IPR013783">
    <property type="entry name" value="Ig-like_fold"/>
</dbReference>
<dbReference type="InterPro" id="IPR003961">
    <property type="entry name" value="FN3_dom"/>
</dbReference>
<keyword evidence="2" id="KW-0119">Carbohydrate metabolism</keyword>
<evidence type="ECO:0000256" key="1">
    <source>
        <dbReference type="ARBA" id="ARBA00023295"/>
    </source>
</evidence>
<dbReference type="Gene3D" id="2.60.40.10">
    <property type="entry name" value="Immunoglobulins"/>
    <property type="match status" value="3"/>
</dbReference>
<proteinExistence type="predicted"/>
<dbReference type="Pfam" id="PF07705">
    <property type="entry name" value="CARDB"/>
    <property type="match status" value="1"/>
</dbReference>
<dbReference type="Pfam" id="PF22815">
    <property type="entry name" value="CatAgl_D1"/>
    <property type="match status" value="1"/>
</dbReference>
<feature type="signal peptide" evidence="4">
    <location>
        <begin position="1"/>
        <end position="28"/>
    </location>
</feature>
<feature type="region of interest" description="Disordered" evidence="3">
    <location>
        <begin position="31"/>
        <end position="57"/>
    </location>
</feature>
<dbReference type="SMART" id="SM00710">
    <property type="entry name" value="PbH1"/>
    <property type="match status" value="6"/>
</dbReference>
<feature type="domain" description="F5/8 type C" evidence="5">
    <location>
        <begin position="157"/>
        <end position="305"/>
    </location>
</feature>
<dbReference type="GO" id="GO:0016798">
    <property type="term" value="F:hydrolase activity, acting on glycosyl bonds"/>
    <property type="evidence" value="ECO:0007669"/>
    <property type="project" value="UniProtKB-KW"/>
</dbReference>
<dbReference type="Pfam" id="PF22633">
    <property type="entry name" value="F5_F8_type_C_2"/>
    <property type="match status" value="2"/>
</dbReference>
<dbReference type="InterPro" id="IPR011050">
    <property type="entry name" value="Pectin_lyase_fold/virulence"/>
</dbReference>
<dbReference type="EMBL" id="MSIE01000012">
    <property type="protein sequence ID" value="OLF18017.1"/>
    <property type="molecule type" value="Genomic_DNA"/>
</dbReference>
<dbReference type="InterPro" id="IPR055149">
    <property type="entry name" value="Agl_cat_D2"/>
</dbReference>